<name>A0A1I8I7D4_9PLAT</name>
<dbReference type="AlphaFoldDB" id="A0A1I8I7D4"/>
<keyword evidence="1" id="KW-1185">Reference proteome</keyword>
<proteinExistence type="predicted"/>
<dbReference type="WBParaSite" id="maker-uti_cns_0010493-snap-gene-0.4-mRNA-1">
    <property type="protein sequence ID" value="maker-uti_cns_0010493-snap-gene-0.4-mRNA-1"/>
    <property type="gene ID" value="maker-uti_cns_0010493-snap-gene-0.4"/>
</dbReference>
<sequence>MELYLDAVSSCPVKKKSLCANLQWLGKEKEGLFCLNKDEIATLTLPTGKTKKKKKNFAAFYKSENLALSTFAQDPDENCEVCVDVGYFVTSTFGPCVLVSYCFYHEGRLLVATNLSRWNCWPLRRWQPHLASSFQAGLAPAILPIYSAPKPPLEHVRGSLLVRFCPNQPLLAVCVNQRSAEAACLVYVTCCLAAPRTRRNRAGGNGTGGPGGGAGRVGQRRQRQPAAVATFNFLRDIGLYPTRMSWEEVAAGQAGSRGAPATWVRDLAWDCRGLFLVALH</sequence>
<accession>A0A1I8I7D4</accession>
<evidence type="ECO:0000313" key="2">
    <source>
        <dbReference type="WBParaSite" id="maker-uti_cns_0010493-snap-gene-0.4-mRNA-1"/>
    </source>
</evidence>
<organism evidence="1 2">
    <name type="scientific">Macrostomum lignano</name>
    <dbReference type="NCBI Taxonomy" id="282301"/>
    <lineage>
        <taxon>Eukaryota</taxon>
        <taxon>Metazoa</taxon>
        <taxon>Spiralia</taxon>
        <taxon>Lophotrochozoa</taxon>
        <taxon>Platyhelminthes</taxon>
        <taxon>Rhabditophora</taxon>
        <taxon>Macrostomorpha</taxon>
        <taxon>Macrostomida</taxon>
        <taxon>Macrostomidae</taxon>
        <taxon>Macrostomum</taxon>
    </lineage>
</organism>
<evidence type="ECO:0000313" key="1">
    <source>
        <dbReference type="Proteomes" id="UP000095280"/>
    </source>
</evidence>
<reference evidence="2" key="1">
    <citation type="submission" date="2016-11" db="UniProtKB">
        <authorList>
            <consortium name="WormBaseParasite"/>
        </authorList>
    </citation>
    <scope>IDENTIFICATION</scope>
</reference>
<dbReference type="PANTHER" id="PTHR14492:SF4">
    <property type="entry name" value="CILIOGENESIS AND PLANAR POLARITY EFFECTOR 1"/>
    <property type="match status" value="1"/>
</dbReference>
<dbReference type="PANTHER" id="PTHR14492">
    <property type="entry name" value="JBTS17"/>
    <property type="match status" value="1"/>
</dbReference>
<dbReference type="Proteomes" id="UP000095280">
    <property type="component" value="Unplaced"/>
</dbReference>
<dbReference type="InterPro" id="IPR028236">
    <property type="entry name" value="CPLANE1"/>
</dbReference>
<protein>
    <submittedName>
        <fullName evidence="2">CNH domain-containing protein</fullName>
    </submittedName>
</protein>